<keyword evidence="1" id="KW-0472">Membrane</keyword>
<gene>
    <name evidence="2" type="ORF">QWJ41_05025</name>
</gene>
<organism evidence="2 3">
    <name type="scientific">Nocardioides cremeus</name>
    <dbReference type="NCBI Taxonomy" id="3058044"/>
    <lineage>
        <taxon>Bacteria</taxon>
        <taxon>Bacillati</taxon>
        <taxon>Actinomycetota</taxon>
        <taxon>Actinomycetes</taxon>
        <taxon>Propionibacteriales</taxon>
        <taxon>Nocardioidaceae</taxon>
        <taxon>Nocardioides</taxon>
    </lineage>
</organism>
<evidence type="ECO:0000313" key="2">
    <source>
        <dbReference type="EMBL" id="MDO3395068.1"/>
    </source>
</evidence>
<accession>A0ABT8TPD0</accession>
<dbReference type="RefSeq" id="WP_302706129.1">
    <property type="nucleotide sequence ID" value="NZ_JAULSC010000003.1"/>
</dbReference>
<dbReference type="EMBL" id="JAULSC010000003">
    <property type="protein sequence ID" value="MDO3395068.1"/>
    <property type="molecule type" value="Genomic_DNA"/>
</dbReference>
<sequence length="78" mass="8699">MNVAWRALLWSLVTLVVVWWAFQAGVESFDREHCGPDATDCDLGFLRGAPWAGLALLTMALIIGAAETWLRRRRALDA</sequence>
<protein>
    <submittedName>
        <fullName evidence="2">Uncharacterized protein</fullName>
    </submittedName>
</protein>
<keyword evidence="1" id="KW-1133">Transmembrane helix</keyword>
<keyword evidence="1" id="KW-0812">Transmembrane</keyword>
<dbReference type="Proteomes" id="UP001168363">
    <property type="component" value="Unassembled WGS sequence"/>
</dbReference>
<reference evidence="2" key="1">
    <citation type="submission" date="2023-06" db="EMBL/GenBank/DDBJ databases">
        <title>Genome sequence of Nocardioides sp. SOB44.</title>
        <authorList>
            <person name="Zhang G."/>
        </authorList>
    </citation>
    <scope>NUCLEOTIDE SEQUENCE</scope>
    <source>
        <strain evidence="2">SOB44</strain>
    </source>
</reference>
<keyword evidence="3" id="KW-1185">Reference proteome</keyword>
<proteinExistence type="predicted"/>
<name>A0ABT8TPD0_9ACTN</name>
<evidence type="ECO:0000313" key="3">
    <source>
        <dbReference type="Proteomes" id="UP001168363"/>
    </source>
</evidence>
<comment type="caution">
    <text evidence="2">The sequence shown here is derived from an EMBL/GenBank/DDBJ whole genome shotgun (WGS) entry which is preliminary data.</text>
</comment>
<feature type="transmembrane region" description="Helical" evidence="1">
    <location>
        <begin position="48"/>
        <end position="70"/>
    </location>
</feature>
<evidence type="ECO:0000256" key="1">
    <source>
        <dbReference type="SAM" id="Phobius"/>
    </source>
</evidence>